<gene>
    <name evidence="6" type="ORF">B1991_05435</name>
</gene>
<evidence type="ECO:0000256" key="1">
    <source>
        <dbReference type="ARBA" id="ARBA00022898"/>
    </source>
</evidence>
<keyword evidence="1 4" id="KW-0663">Pyridoxal phosphate</keyword>
<evidence type="ECO:0000256" key="4">
    <source>
        <dbReference type="PIRSR" id="PIRSR000390-2"/>
    </source>
</evidence>
<dbReference type="EMBL" id="MWIO01000015">
    <property type="protein sequence ID" value="THD08495.1"/>
    <property type="molecule type" value="Genomic_DNA"/>
</dbReference>
<feature type="modified residue" description="N6-(pyridoxal phosphate)lysine" evidence="4">
    <location>
        <position position="177"/>
    </location>
</feature>
<dbReference type="SUPFAM" id="SSF53383">
    <property type="entry name" value="PLP-dependent transferases"/>
    <property type="match status" value="1"/>
</dbReference>
<dbReference type="GO" id="GO:0030170">
    <property type="term" value="F:pyridoxal phosphate binding"/>
    <property type="evidence" value="ECO:0007669"/>
    <property type="project" value="TreeGrafter"/>
</dbReference>
<comment type="similarity">
    <text evidence="2 5">Belongs to the DegT/DnrJ/EryC1 family.</text>
</comment>
<dbReference type="InterPro" id="IPR015422">
    <property type="entry name" value="PyrdxlP-dep_Trfase_small"/>
</dbReference>
<dbReference type="OrthoDB" id="9804264at2"/>
<comment type="caution">
    <text evidence="6">The sequence shown here is derived from an EMBL/GenBank/DDBJ whole genome shotgun (WGS) entry which is preliminary data.</text>
</comment>
<dbReference type="InterPro" id="IPR000653">
    <property type="entry name" value="DegT/StrS_aminotransferase"/>
</dbReference>
<proteinExistence type="inferred from homology"/>
<reference evidence="6 7" key="1">
    <citation type="submission" date="2017-02" db="EMBL/GenBank/DDBJ databases">
        <title>Whole genome sequencing of Rhodanobacter lindaniclasticus DSM 17932.</title>
        <authorList>
            <person name="Kumar S."/>
            <person name="Patil P."/>
            <person name="Patil P.B."/>
        </authorList>
    </citation>
    <scope>NUCLEOTIDE SEQUENCE [LARGE SCALE GENOMIC DNA]</scope>
    <source>
        <strain evidence="6 7">DSM 17932</strain>
    </source>
</reference>
<evidence type="ECO:0000256" key="2">
    <source>
        <dbReference type="ARBA" id="ARBA00037999"/>
    </source>
</evidence>
<dbReference type="Proteomes" id="UP000306317">
    <property type="component" value="Unassembled WGS sequence"/>
</dbReference>
<evidence type="ECO:0000313" key="7">
    <source>
        <dbReference type="Proteomes" id="UP000306317"/>
    </source>
</evidence>
<dbReference type="RefSeq" id="WP_136257700.1">
    <property type="nucleotide sequence ID" value="NZ_MWIO01000015.1"/>
</dbReference>
<dbReference type="PIRSF" id="PIRSF000390">
    <property type="entry name" value="PLP_StrS"/>
    <property type="match status" value="1"/>
</dbReference>
<evidence type="ECO:0000256" key="3">
    <source>
        <dbReference type="PIRSR" id="PIRSR000390-1"/>
    </source>
</evidence>
<feature type="active site" description="Proton acceptor" evidence="3">
    <location>
        <position position="177"/>
    </location>
</feature>
<dbReference type="GO" id="GO:0000271">
    <property type="term" value="P:polysaccharide biosynthetic process"/>
    <property type="evidence" value="ECO:0007669"/>
    <property type="project" value="TreeGrafter"/>
</dbReference>
<keyword evidence="6" id="KW-0808">Transferase</keyword>
<keyword evidence="7" id="KW-1185">Reference proteome</keyword>
<name>A0A4S3KIC6_9GAMM</name>
<dbReference type="InterPro" id="IPR015424">
    <property type="entry name" value="PyrdxlP-dep_Trfase"/>
</dbReference>
<dbReference type="Gene3D" id="3.40.640.10">
    <property type="entry name" value="Type I PLP-dependent aspartate aminotransferase-like (Major domain)"/>
    <property type="match status" value="1"/>
</dbReference>
<dbReference type="GO" id="GO:0008483">
    <property type="term" value="F:transaminase activity"/>
    <property type="evidence" value="ECO:0007669"/>
    <property type="project" value="UniProtKB-KW"/>
</dbReference>
<organism evidence="6 7">
    <name type="scientific">Rhodanobacter lindaniclasticus</name>
    <dbReference type="NCBI Taxonomy" id="75310"/>
    <lineage>
        <taxon>Bacteria</taxon>
        <taxon>Pseudomonadati</taxon>
        <taxon>Pseudomonadota</taxon>
        <taxon>Gammaproteobacteria</taxon>
        <taxon>Lysobacterales</taxon>
        <taxon>Rhodanobacteraceae</taxon>
        <taxon>Rhodanobacter</taxon>
    </lineage>
</organism>
<dbReference type="Pfam" id="PF01041">
    <property type="entry name" value="DegT_DnrJ_EryC1"/>
    <property type="match status" value="2"/>
</dbReference>
<sequence>MLPRRRHELPPTAGLPLQLADLRPGAPTLAADVAALLGLPPLSLTCSGTAALLLALATLRELQPQRRRVVVPAFTCPLVAIAVRQAGLELQLCDLAPGHHDLDPTALRAACDERTLAIVPTHLGGRVADVDAALAVAHEVGAYVIEDAAQALGARRADGASVGLAGDVGFFSLAAGKGLSIYEGGLLTARDPALRERLADAAARVPRQSGWEWRRCFELLGYAVLYRPWGLRLAYGNPLRRALRRGDEIAAVGDDFPPTIPLHRVGRWRQAVGAHAAARLPAFLAHTAAQAQRRLSRLRDIPGVQVLDDPPHARGTWPFFLLLLPDQRRRDAALAQLWQSGLGVSRLFIHALPDYPHLAGVVPAADVPRARDFAARSLTVGNSPWMDEADFEAICGVLEAVLR</sequence>
<dbReference type="InterPro" id="IPR015421">
    <property type="entry name" value="PyrdxlP-dep_Trfase_major"/>
</dbReference>
<dbReference type="Gene3D" id="3.90.1150.10">
    <property type="entry name" value="Aspartate Aminotransferase, domain 1"/>
    <property type="match status" value="1"/>
</dbReference>
<evidence type="ECO:0000256" key="5">
    <source>
        <dbReference type="RuleBase" id="RU004508"/>
    </source>
</evidence>
<evidence type="ECO:0000313" key="6">
    <source>
        <dbReference type="EMBL" id="THD08495.1"/>
    </source>
</evidence>
<dbReference type="PANTHER" id="PTHR30244:SF34">
    <property type="entry name" value="DTDP-4-AMINO-4,6-DIDEOXYGALACTOSE TRANSAMINASE"/>
    <property type="match status" value="1"/>
</dbReference>
<dbReference type="AlphaFoldDB" id="A0A4S3KIC6"/>
<keyword evidence="6" id="KW-0032">Aminotransferase</keyword>
<accession>A0A4S3KIC6</accession>
<dbReference type="PANTHER" id="PTHR30244">
    <property type="entry name" value="TRANSAMINASE"/>
    <property type="match status" value="1"/>
</dbReference>
<protein>
    <submittedName>
        <fullName evidence="6">Nucleotide sugar aminotransferase</fullName>
    </submittedName>
</protein>